<feature type="region of interest" description="Disordered" evidence="1">
    <location>
        <begin position="1"/>
        <end position="74"/>
    </location>
</feature>
<feature type="compositionally biased region" description="Basic and acidic residues" evidence="1">
    <location>
        <begin position="33"/>
        <end position="46"/>
    </location>
</feature>
<feature type="compositionally biased region" description="Low complexity" evidence="1">
    <location>
        <begin position="47"/>
        <end position="57"/>
    </location>
</feature>
<evidence type="ECO:0000256" key="1">
    <source>
        <dbReference type="SAM" id="MobiDB-lite"/>
    </source>
</evidence>
<protein>
    <submittedName>
        <fullName evidence="2">Uncharacterized protein</fullName>
    </submittedName>
</protein>
<gene>
    <name evidence="2" type="ORF">ABN611_26640</name>
</gene>
<reference evidence="2" key="1">
    <citation type="submission" date="2024-06" db="EMBL/GenBank/DDBJ databases">
        <title>Kribbella sp. strain HUAS MG21 genome sequences.</title>
        <authorList>
            <person name="Mo P."/>
        </authorList>
    </citation>
    <scope>NUCLEOTIDE SEQUENCE</scope>
    <source>
        <strain evidence="2">HUAS MG21</strain>
    </source>
</reference>
<proteinExistence type="predicted"/>
<organism evidence="2">
    <name type="scientific">Kribbella sp. HUAS MG21</name>
    <dbReference type="NCBI Taxonomy" id="3160966"/>
    <lineage>
        <taxon>Bacteria</taxon>
        <taxon>Bacillati</taxon>
        <taxon>Actinomycetota</taxon>
        <taxon>Actinomycetes</taxon>
        <taxon>Propionibacteriales</taxon>
        <taxon>Kribbellaceae</taxon>
        <taxon>Kribbella</taxon>
    </lineage>
</organism>
<name>A0AAU7T680_9ACTN</name>
<dbReference type="RefSeq" id="WP_350274979.1">
    <property type="nucleotide sequence ID" value="NZ_CP158165.1"/>
</dbReference>
<accession>A0AAU7T680</accession>
<dbReference type="EMBL" id="CP158165">
    <property type="protein sequence ID" value="XBV22133.1"/>
    <property type="molecule type" value="Genomic_DNA"/>
</dbReference>
<feature type="compositionally biased region" description="Basic and acidic residues" evidence="1">
    <location>
        <begin position="16"/>
        <end position="25"/>
    </location>
</feature>
<evidence type="ECO:0000313" key="2">
    <source>
        <dbReference type="EMBL" id="XBV22133.1"/>
    </source>
</evidence>
<sequence length="74" mass="8061">MSLCSDGDGQQRRRPHEIGGDHDGPSPHPVEPGTDRQSEEHERQREGGLQQRGARGARTQRGHRAVSGIATCPI</sequence>
<dbReference type="AlphaFoldDB" id="A0AAU7T680"/>